<dbReference type="GO" id="GO:0003700">
    <property type="term" value="F:DNA-binding transcription factor activity"/>
    <property type="evidence" value="ECO:0007669"/>
    <property type="project" value="InterPro"/>
</dbReference>
<dbReference type="Gene3D" id="1.10.1740.10">
    <property type="match status" value="1"/>
</dbReference>
<feature type="domain" description="DNA binding HTH" evidence="1">
    <location>
        <begin position="127"/>
        <end position="156"/>
    </location>
</feature>
<dbReference type="Gene3D" id="1.10.10.10">
    <property type="entry name" value="Winged helix-like DNA-binding domain superfamily/Winged helix DNA-binding domain"/>
    <property type="match status" value="1"/>
</dbReference>
<evidence type="ECO:0000259" key="2">
    <source>
        <dbReference type="Pfam" id="PF04542"/>
    </source>
</evidence>
<dbReference type="InterPro" id="IPR013325">
    <property type="entry name" value="RNA_pol_sigma_r2"/>
</dbReference>
<dbReference type="InterPro" id="IPR007627">
    <property type="entry name" value="RNA_pol_sigma70_r2"/>
</dbReference>
<sequence length="169" mass="18296">MEFAVPQPEFPPAVRAMIRSFAAKVAGYGVAAAHDREDAAQELAVALIRRWDRFDPARGPAEPFAATVLYRTAAELHRKQTAAKRDRGRVTDGVDLDRIPDLSSWRGDVADVATVLAAVSDDMRDLAAVLAATGSKAAAARALGISPSTLRRRVARLRARFEDHGFGNF</sequence>
<comment type="caution">
    <text evidence="3">The sequence shown here is derived from an EMBL/GenBank/DDBJ whole genome shotgun (WGS) entry which is preliminary data.</text>
</comment>
<reference evidence="4" key="1">
    <citation type="submission" date="2017-06" db="EMBL/GenBank/DDBJ databases">
        <title>Genome analysis of Fimbriiglobus ruber SP5, the first member of the order Planctomycetales with confirmed chitinolytic capability.</title>
        <authorList>
            <person name="Ravin N.V."/>
            <person name="Rakitin A.L."/>
            <person name="Ivanova A.A."/>
            <person name="Beletsky A.V."/>
            <person name="Kulichevskaya I.S."/>
            <person name="Mardanov A.V."/>
            <person name="Dedysh S.N."/>
        </authorList>
    </citation>
    <scope>NUCLEOTIDE SEQUENCE [LARGE SCALE GENOMIC DNA]</scope>
    <source>
        <strain evidence="4">SP5</strain>
    </source>
</reference>
<dbReference type="AlphaFoldDB" id="A0A225DSN4"/>
<dbReference type="InterPro" id="IPR002197">
    <property type="entry name" value="HTH_Fis"/>
</dbReference>
<evidence type="ECO:0008006" key="5">
    <source>
        <dbReference type="Google" id="ProtNLM"/>
    </source>
</evidence>
<accession>A0A225DSN4</accession>
<dbReference type="Proteomes" id="UP000214646">
    <property type="component" value="Unassembled WGS sequence"/>
</dbReference>
<proteinExistence type="predicted"/>
<dbReference type="GO" id="GO:0043565">
    <property type="term" value="F:sequence-specific DNA binding"/>
    <property type="evidence" value="ECO:0007669"/>
    <property type="project" value="InterPro"/>
</dbReference>
<feature type="domain" description="RNA polymerase sigma-70 region 2" evidence="2">
    <location>
        <begin position="16"/>
        <end position="81"/>
    </location>
</feature>
<name>A0A225DSN4_9BACT</name>
<evidence type="ECO:0000313" key="4">
    <source>
        <dbReference type="Proteomes" id="UP000214646"/>
    </source>
</evidence>
<keyword evidence="4" id="KW-1185">Reference proteome</keyword>
<evidence type="ECO:0000259" key="1">
    <source>
        <dbReference type="Pfam" id="PF02954"/>
    </source>
</evidence>
<evidence type="ECO:0000313" key="3">
    <source>
        <dbReference type="EMBL" id="OWK39415.1"/>
    </source>
</evidence>
<gene>
    <name evidence="3" type="ORF">FRUB_05978</name>
</gene>
<dbReference type="SUPFAM" id="SSF88946">
    <property type="entry name" value="Sigma2 domain of RNA polymerase sigma factors"/>
    <property type="match status" value="1"/>
</dbReference>
<protein>
    <recommendedName>
        <fullName evidence="5">RNA polymerase sigma-70 region 2 domain-containing protein</fullName>
    </recommendedName>
</protein>
<dbReference type="Pfam" id="PF04542">
    <property type="entry name" value="Sigma70_r2"/>
    <property type="match status" value="1"/>
</dbReference>
<dbReference type="GO" id="GO:0006352">
    <property type="term" value="P:DNA-templated transcription initiation"/>
    <property type="evidence" value="ECO:0007669"/>
    <property type="project" value="InterPro"/>
</dbReference>
<organism evidence="3 4">
    <name type="scientific">Fimbriiglobus ruber</name>
    <dbReference type="NCBI Taxonomy" id="1908690"/>
    <lineage>
        <taxon>Bacteria</taxon>
        <taxon>Pseudomonadati</taxon>
        <taxon>Planctomycetota</taxon>
        <taxon>Planctomycetia</taxon>
        <taxon>Gemmatales</taxon>
        <taxon>Gemmataceae</taxon>
        <taxon>Fimbriiglobus</taxon>
    </lineage>
</organism>
<dbReference type="InterPro" id="IPR036388">
    <property type="entry name" value="WH-like_DNA-bd_sf"/>
</dbReference>
<dbReference type="EMBL" id="NIDE01000010">
    <property type="protein sequence ID" value="OWK39415.1"/>
    <property type="molecule type" value="Genomic_DNA"/>
</dbReference>
<dbReference type="Pfam" id="PF02954">
    <property type="entry name" value="HTH_8"/>
    <property type="match status" value="1"/>
</dbReference>